<dbReference type="InterPro" id="IPR010264">
    <property type="entry name" value="Self-incomp_S1"/>
</dbReference>
<sequence>MTTVRRNSGYKLQLQHYYVAIVTLGVTVCMFSMLILGGRAEVPPTGTISLINEFSTNLSMVCFSDVTDNPTFIAAPSQLYGFMFETASNQYWDCAFQAKQAVPFRGGTFLFWGNPNVPSSNSSQLNNCMNCNWKVGADGLFLQQPDQNYLLRWTWPAVPDV</sequence>
<keyword evidence="8" id="KW-1185">Reference proteome</keyword>
<keyword evidence="6" id="KW-0472">Membrane</keyword>
<comment type="similarity">
    <text evidence="2">Belongs to the plant self-incompatibility (S1) protein family.</text>
</comment>
<evidence type="ECO:0000256" key="2">
    <source>
        <dbReference type="ARBA" id="ARBA00005581"/>
    </source>
</evidence>
<reference evidence="7" key="1">
    <citation type="submission" date="2024-02" db="EMBL/GenBank/DDBJ databases">
        <authorList>
            <consortium name="ELIXIR-Norway"/>
            <consortium name="Elixir Norway"/>
        </authorList>
    </citation>
    <scope>NUCLEOTIDE SEQUENCE</scope>
</reference>
<accession>A0ABP0UTE2</accession>
<keyword evidence="6" id="KW-0812">Transmembrane</keyword>
<keyword evidence="5" id="KW-0732">Signal</keyword>
<evidence type="ECO:0000256" key="1">
    <source>
        <dbReference type="ARBA" id="ARBA00004613"/>
    </source>
</evidence>
<dbReference type="Proteomes" id="UP001497512">
    <property type="component" value="Chromosome 6"/>
</dbReference>
<keyword evidence="3" id="KW-0713">Self-incompatibility</keyword>
<evidence type="ECO:0000313" key="8">
    <source>
        <dbReference type="Proteomes" id="UP001497512"/>
    </source>
</evidence>
<name>A0ABP0UTE2_9BRYO</name>
<gene>
    <name evidence="7" type="ORF">CSSPTR1EN2_LOCUS19820</name>
</gene>
<dbReference type="EMBL" id="OZ019898">
    <property type="protein sequence ID" value="CAK9229612.1"/>
    <property type="molecule type" value="Genomic_DNA"/>
</dbReference>
<evidence type="ECO:0000256" key="3">
    <source>
        <dbReference type="ARBA" id="ARBA00022471"/>
    </source>
</evidence>
<feature type="transmembrane region" description="Helical" evidence="6">
    <location>
        <begin position="16"/>
        <end position="36"/>
    </location>
</feature>
<dbReference type="Pfam" id="PF05938">
    <property type="entry name" value="Self-incomp_S1"/>
    <property type="match status" value="1"/>
</dbReference>
<organism evidence="7 8">
    <name type="scientific">Sphagnum troendelagicum</name>
    <dbReference type="NCBI Taxonomy" id="128251"/>
    <lineage>
        <taxon>Eukaryota</taxon>
        <taxon>Viridiplantae</taxon>
        <taxon>Streptophyta</taxon>
        <taxon>Embryophyta</taxon>
        <taxon>Bryophyta</taxon>
        <taxon>Sphagnophytina</taxon>
        <taxon>Sphagnopsida</taxon>
        <taxon>Sphagnales</taxon>
        <taxon>Sphagnaceae</taxon>
        <taxon>Sphagnum</taxon>
    </lineage>
</organism>
<evidence type="ECO:0000313" key="7">
    <source>
        <dbReference type="EMBL" id="CAK9229612.1"/>
    </source>
</evidence>
<evidence type="ECO:0008006" key="9">
    <source>
        <dbReference type="Google" id="ProtNLM"/>
    </source>
</evidence>
<keyword evidence="4" id="KW-0964">Secreted</keyword>
<evidence type="ECO:0000256" key="4">
    <source>
        <dbReference type="ARBA" id="ARBA00022525"/>
    </source>
</evidence>
<evidence type="ECO:0000256" key="6">
    <source>
        <dbReference type="SAM" id="Phobius"/>
    </source>
</evidence>
<comment type="subcellular location">
    <subcellularLocation>
        <location evidence="1">Secreted</location>
    </subcellularLocation>
</comment>
<evidence type="ECO:0000256" key="5">
    <source>
        <dbReference type="ARBA" id="ARBA00022729"/>
    </source>
</evidence>
<proteinExistence type="inferred from homology"/>
<protein>
    <recommendedName>
        <fullName evidence="9">S-protein homolog</fullName>
    </recommendedName>
</protein>
<keyword evidence="6" id="KW-1133">Transmembrane helix</keyword>